<evidence type="ECO:0000313" key="7">
    <source>
        <dbReference type="Proteomes" id="UP000030710"/>
    </source>
</evidence>
<feature type="compositionally biased region" description="Low complexity" evidence="3">
    <location>
        <begin position="209"/>
        <end position="223"/>
    </location>
</feature>
<dbReference type="Gene3D" id="3.30.450.40">
    <property type="match status" value="2"/>
</dbReference>
<dbReference type="Pfam" id="PF04967">
    <property type="entry name" value="HTH_10"/>
    <property type="match status" value="1"/>
</dbReference>
<gene>
    <name evidence="6" type="ORF">J07HQW2_03272</name>
</gene>
<reference evidence="6 7" key="1">
    <citation type="journal article" date="2013" name="PLoS ONE">
        <title>Assembly-driven community genomics of a hypersaline microbial ecosystem.</title>
        <authorList>
            <person name="Podell S."/>
            <person name="Ugalde J.A."/>
            <person name="Narasingarao P."/>
            <person name="Banfield J.F."/>
            <person name="Heidelberg K.B."/>
            <person name="Allen E.E."/>
        </authorList>
    </citation>
    <scope>NUCLEOTIDE SEQUENCE [LARGE SCALE GENOMIC DNA]</scope>
    <source>
        <strain evidence="7">J07HQW2</strain>
    </source>
</reference>
<feature type="domain" description="PAS" evidence="4">
    <location>
        <begin position="529"/>
        <end position="605"/>
    </location>
</feature>
<dbReference type="InterPro" id="IPR000014">
    <property type="entry name" value="PAS"/>
</dbReference>
<dbReference type="SMART" id="SM00091">
    <property type="entry name" value="PAS"/>
    <property type="match status" value="5"/>
</dbReference>
<dbReference type="EMBL" id="KE356561">
    <property type="protein sequence ID" value="ERG96788.1"/>
    <property type="molecule type" value="Genomic_DNA"/>
</dbReference>
<dbReference type="InterPro" id="IPR029016">
    <property type="entry name" value="GAF-like_dom_sf"/>
</dbReference>
<evidence type="ECO:0000256" key="3">
    <source>
        <dbReference type="SAM" id="MobiDB-lite"/>
    </source>
</evidence>
<feature type="domain" description="PAS" evidence="4">
    <location>
        <begin position="783"/>
        <end position="856"/>
    </location>
</feature>
<evidence type="ECO:0000259" key="5">
    <source>
        <dbReference type="PROSITE" id="PS50113"/>
    </source>
</evidence>
<dbReference type="STRING" id="1238425.J07HQW2_03272"/>
<dbReference type="eggNOG" id="arCOG02330">
    <property type="taxonomic scope" value="Archaea"/>
</dbReference>
<name>U1NIP0_9EURY</name>
<evidence type="ECO:0000313" key="6">
    <source>
        <dbReference type="EMBL" id="ERG96788.1"/>
    </source>
</evidence>
<sequence length="1809" mass="201263">MEPSFQSLRLATVADEHIITALQNSIDTTGHPIEIIPFPVNLREYGIKSGGHSANTTEDSPSDDTKATVDIDTDASASSSSTETSFQVSSSDLNSDTLDSDAITYNDSTTTVDCLLIERGSLCTADYDAVIQLQRERYPDLPIVALADDSSTETMTTALDAGATTFFPRELCLNRPELVITRILNITTDTSTHIAPHTAPESSSAVEMTDTSVTSSSQTTQDSVFEDSHSISASHARSTEISAIGFQHLCTPAAIIDVTTGTIATLNHAFAELLTHNDDRQDTAGSENNSIDISQCSGRALQSVWDTSATDDFNSLAETLTTVAESKTQQTGDLALTPISEDNSTRWISATLCPIQPSDQFIILTGEEITDRRQQYPESGHVVEIFDQPTTTHDPETGAVRKVNDAFVDILGYHSETNDNESLISKLAVSSSTTETDVNGNTNLDNISGDNYTHTKTQESHSDIQSAIIQAGNEWNPSYHEWQVETANGTTRWLSTNIWPGKDNDGRCVYTVSRDITARKRQEMELDRIKRRFQLVTENVDEIIYVVDADFSEIKYVSDAYEEIWGRSIESLYDDTTAFIDGIDPRDRETFREDFEEMRQEIRAGNPADNYEFEFRIRRPDGDIRWILATGYPVVTDVGPDRYVGFAEDITERRQLKNSYQTLFESISDGLVLHEPQKGDILQVNQQFCSMYGYDREELEDKPFDTVLPDDPEFGYDQALNRIKEVDIGESNLFEWRGQRSNGEIFPVEVHLRAIEIRGCRRILASVRDITDRKERKEQIRESEQTYREIFDKVSAGISIHDPETKDIVEVNDTICSTLGYDRETLLNTAEWITSDDDSYSIKRGAEIIDQVMDSGTSRKYEWVVEDADGNERVMLIKGSPATIDGETRYLATSQEITGRKRRETLVKNLQCAIDDIQDAESKAAIHEIVVKTVRDALNLPLTTCWIHPTSERDSIVDNTVGDDLPIAEDILLYASGDAPKYTVGIESEDNRNFTAKETIKSNSDTACEIADISGLQILHTESDEYSIFSEGETTAYSPPNHRSGNPLTAAIAIPIGSHGLLIAGDHERDTYESYLIDAAQVLAGHAATALDRVERAAQVHEHERRLQAIIDRIDEAIFLSTPRNLLTDDSERAIISSGYADIWGRTLSELHEVHEEGFFETLHPDDRTSHRRWEEQIVDEMEAGDYADRYSREYRIIRPDGSVRWIHSDYYPTEWDDDRLRLVVVGRDITAQRQRQKRIESFHDATAELTTADTVDDAGEIAVEAAASVLDLPATAVYHYNDDTGTLDPIATGPATSVPAADSLQSLTAAESPVWKTFVDETVQRVDLETTPCLDIGTFETAAVLPLGRNGVLVVWQSADIDLDIASILAATLEAALNRLRGEQRLESQRAALDKQTERARRLESITKLTQRVEAAITTQSSRTGTYEAVCSELVDVDPFSGAWVSTAPVGTDQLSVQTAAGIETDTVERYLHVEEELSDSESDNSTQNNIMTENHPTIEAWQTNSDVAVSGLVETGRQQSWRRVLLRQGIGAVCAVPISYEGITYGVLTIVATGADAFDDRTVNILSQLGTSAGYAITALERQRALESDETIELEFRGHEMNLPFARVATQTDGRVRHDRTVRRQNGSVSVYYTIFDDTPSTLVETAENTFTGNIETVTKRDNAVVIERQGSSWFGSLVSECGGILRQCRAEGAETTLIIELPQETNTRTIVERILEAFPGLELTAQRQHHETGSTPEEIRSQLEQRLTDRQLEAIETAHTMGYFDWPRESSGEEVAATLGITQPTVNKHIRLGEHGIFELLFKNQS</sequence>
<evidence type="ECO:0000259" key="4">
    <source>
        <dbReference type="PROSITE" id="PS50112"/>
    </source>
</evidence>
<dbReference type="HOGENOM" id="CLU_237993_0_0_2"/>
<feature type="domain" description="PAC" evidence="5">
    <location>
        <begin position="1191"/>
        <end position="1242"/>
    </location>
</feature>
<dbReference type="eggNOG" id="arCOG02359">
    <property type="taxonomic scope" value="Archaea"/>
</dbReference>
<dbReference type="PANTHER" id="PTHR44757">
    <property type="entry name" value="DIGUANYLATE CYCLASE DGCP"/>
    <property type="match status" value="1"/>
</dbReference>
<dbReference type="InterPro" id="IPR013655">
    <property type="entry name" value="PAS_fold_3"/>
</dbReference>
<dbReference type="InterPro" id="IPR001610">
    <property type="entry name" value="PAC"/>
</dbReference>
<dbReference type="Gene3D" id="3.30.450.20">
    <property type="entry name" value="PAS domain"/>
    <property type="match status" value="6"/>
</dbReference>
<feature type="domain" description="PAC" evidence="5">
    <location>
        <begin position="611"/>
        <end position="662"/>
    </location>
</feature>
<dbReference type="Proteomes" id="UP000030710">
    <property type="component" value="Unassembled WGS sequence"/>
</dbReference>
<dbReference type="NCBIfam" id="TIGR00229">
    <property type="entry name" value="sensory_box"/>
    <property type="match status" value="4"/>
</dbReference>
<dbReference type="InterPro" id="IPR052155">
    <property type="entry name" value="Biofilm_reg_signaling"/>
</dbReference>
<dbReference type="SUPFAM" id="SSF55785">
    <property type="entry name" value="PYP-like sensor domain (PAS domain)"/>
    <property type="match status" value="5"/>
</dbReference>
<feature type="region of interest" description="Disordered" evidence="3">
    <location>
        <begin position="194"/>
        <end position="224"/>
    </location>
</feature>
<dbReference type="eggNOG" id="arCOG02334">
    <property type="taxonomic scope" value="Archaea"/>
</dbReference>
<dbReference type="Pfam" id="PF15915">
    <property type="entry name" value="BAT"/>
    <property type="match status" value="1"/>
</dbReference>
<feature type="domain" description="PAC" evidence="5">
    <location>
        <begin position="732"/>
        <end position="782"/>
    </location>
</feature>
<proteinExistence type="predicted"/>
<feature type="domain" description="PAS" evidence="4">
    <location>
        <begin position="656"/>
        <end position="711"/>
    </location>
</feature>
<dbReference type="Pfam" id="PF13185">
    <property type="entry name" value="GAF_2"/>
    <property type="match status" value="1"/>
</dbReference>
<dbReference type="InterPro" id="IPR003018">
    <property type="entry name" value="GAF"/>
</dbReference>
<dbReference type="InterPro" id="IPR000700">
    <property type="entry name" value="PAS-assoc_C"/>
</dbReference>
<dbReference type="Pfam" id="PF13426">
    <property type="entry name" value="PAS_9"/>
    <property type="match status" value="3"/>
</dbReference>
<feature type="domain" description="PAC" evidence="5">
    <location>
        <begin position="478"/>
        <end position="528"/>
    </location>
</feature>
<protein>
    <submittedName>
        <fullName evidence="6">Putative DNA binding protein</fullName>
    </submittedName>
</protein>
<dbReference type="InterPro" id="IPR007050">
    <property type="entry name" value="HTH_bacterioopsin"/>
</dbReference>
<dbReference type="SMART" id="SM00086">
    <property type="entry name" value="PAC"/>
    <property type="match status" value="5"/>
</dbReference>
<evidence type="ECO:0000256" key="2">
    <source>
        <dbReference type="ARBA" id="ARBA00023163"/>
    </source>
</evidence>
<dbReference type="RefSeq" id="WP_021056250.1">
    <property type="nucleotide sequence ID" value="NZ_KE356561.1"/>
</dbReference>
<dbReference type="InterPro" id="IPR031803">
    <property type="entry name" value="BAT_GAF/HTH-assoc"/>
</dbReference>
<organism evidence="6 7">
    <name type="scientific">Haloquadratum walsbyi J07HQW2</name>
    <dbReference type="NCBI Taxonomy" id="1238425"/>
    <lineage>
        <taxon>Archaea</taxon>
        <taxon>Methanobacteriati</taxon>
        <taxon>Methanobacteriota</taxon>
        <taxon>Stenosarchaea group</taxon>
        <taxon>Halobacteria</taxon>
        <taxon>Halobacteriales</taxon>
        <taxon>Haloferacaceae</taxon>
        <taxon>Haloquadratum</taxon>
    </lineage>
</organism>
<dbReference type="PROSITE" id="PS50113">
    <property type="entry name" value="PAC"/>
    <property type="match status" value="4"/>
</dbReference>
<evidence type="ECO:0000256" key="1">
    <source>
        <dbReference type="ARBA" id="ARBA00023015"/>
    </source>
</evidence>
<dbReference type="Pfam" id="PF08447">
    <property type="entry name" value="PAS_3"/>
    <property type="match status" value="2"/>
</dbReference>
<dbReference type="eggNOG" id="arCOG02389">
    <property type="taxonomic scope" value="Archaea"/>
</dbReference>
<feature type="region of interest" description="Disordered" evidence="3">
    <location>
        <begin position="49"/>
        <end position="68"/>
    </location>
</feature>
<dbReference type="InterPro" id="IPR035965">
    <property type="entry name" value="PAS-like_dom_sf"/>
</dbReference>
<dbReference type="CDD" id="cd00130">
    <property type="entry name" value="PAS"/>
    <property type="match status" value="4"/>
</dbReference>
<keyword evidence="1" id="KW-0805">Transcription regulation</keyword>
<dbReference type="PROSITE" id="PS50112">
    <property type="entry name" value="PAS"/>
    <property type="match status" value="3"/>
</dbReference>
<dbReference type="eggNOG" id="arCOG02350">
    <property type="taxonomic scope" value="Archaea"/>
</dbReference>
<dbReference type="eggNOG" id="arCOG02276">
    <property type="taxonomic scope" value="Archaea"/>
</dbReference>
<keyword evidence="2" id="KW-0804">Transcription</keyword>
<feature type="region of interest" description="Disordered" evidence="3">
    <location>
        <begin position="73"/>
        <end position="101"/>
    </location>
</feature>
<dbReference type="PANTHER" id="PTHR44757:SF2">
    <property type="entry name" value="BIOFILM ARCHITECTURE MAINTENANCE PROTEIN MBAA"/>
    <property type="match status" value="1"/>
</dbReference>
<dbReference type="SUPFAM" id="SSF55781">
    <property type="entry name" value="GAF domain-like"/>
    <property type="match status" value="2"/>
</dbReference>
<accession>U1NIP0</accession>